<dbReference type="GO" id="GO:0055085">
    <property type="term" value="P:transmembrane transport"/>
    <property type="evidence" value="ECO:0007669"/>
    <property type="project" value="InterPro"/>
</dbReference>
<accession>A0A160TQP2</accession>
<reference evidence="7" key="1">
    <citation type="submission" date="2015-10" db="EMBL/GenBank/DDBJ databases">
        <authorList>
            <person name="Gilbert D.G."/>
        </authorList>
    </citation>
    <scope>NUCLEOTIDE SEQUENCE</scope>
</reference>
<feature type="transmembrane region" description="Helical" evidence="6">
    <location>
        <begin position="102"/>
        <end position="121"/>
    </location>
</feature>
<feature type="transmembrane region" description="Helical" evidence="6">
    <location>
        <begin position="60"/>
        <end position="81"/>
    </location>
</feature>
<keyword evidence="5 6" id="KW-0472">Membrane</keyword>
<name>A0A160TQP2_9ZZZZ</name>
<dbReference type="NCBIfam" id="TIGR04408">
    <property type="entry name" value="LptG_lptG"/>
    <property type="match status" value="1"/>
</dbReference>
<keyword evidence="3 6" id="KW-0812">Transmembrane</keyword>
<feature type="transmembrane region" description="Helical" evidence="6">
    <location>
        <begin position="276"/>
        <end position="294"/>
    </location>
</feature>
<dbReference type="GO" id="GO:0015920">
    <property type="term" value="P:lipopolysaccharide transport"/>
    <property type="evidence" value="ECO:0007669"/>
    <property type="project" value="TreeGrafter"/>
</dbReference>
<feature type="transmembrane region" description="Helical" evidence="6">
    <location>
        <begin position="12"/>
        <end position="33"/>
    </location>
</feature>
<feature type="transmembrane region" description="Helical" evidence="6">
    <location>
        <begin position="306"/>
        <end position="328"/>
    </location>
</feature>
<evidence type="ECO:0000256" key="2">
    <source>
        <dbReference type="ARBA" id="ARBA00022475"/>
    </source>
</evidence>
<evidence type="ECO:0000256" key="5">
    <source>
        <dbReference type="ARBA" id="ARBA00023136"/>
    </source>
</evidence>
<keyword evidence="4 6" id="KW-1133">Transmembrane helix</keyword>
<evidence type="ECO:0000256" key="4">
    <source>
        <dbReference type="ARBA" id="ARBA00022989"/>
    </source>
</evidence>
<protein>
    <submittedName>
        <fullName evidence="7">FIG000906: Predicted Permease</fullName>
    </submittedName>
</protein>
<dbReference type="PANTHER" id="PTHR33529:SF2">
    <property type="entry name" value="LIPOPOLYSACCHARIDE EXPORT SYSTEM PERMEASE PROTEIN LPTG"/>
    <property type="match status" value="1"/>
</dbReference>
<gene>
    <name evidence="7" type="ORF">MGWOODY_XGa1668</name>
</gene>
<proteinExistence type="predicted"/>
<dbReference type="EMBL" id="CZRL01000012">
    <property type="protein sequence ID" value="CUS50203.1"/>
    <property type="molecule type" value="Genomic_DNA"/>
</dbReference>
<evidence type="ECO:0000256" key="1">
    <source>
        <dbReference type="ARBA" id="ARBA00004651"/>
    </source>
</evidence>
<organism evidence="7">
    <name type="scientific">hydrothermal vent metagenome</name>
    <dbReference type="NCBI Taxonomy" id="652676"/>
    <lineage>
        <taxon>unclassified sequences</taxon>
        <taxon>metagenomes</taxon>
        <taxon>ecological metagenomes</taxon>
    </lineage>
</organism>
<dbReference type="InterPro" id="IPR005495">
    <property type="entry name" value="LptG/LptF_permease"/>
</dbReference>
<evidence type="ECO:0000256" key="6">
    <source>
        <dbReference type="SAM" id="Phobius"/>
    </source>
</evidence>
<dbReference type="GO" id="GO:0043190">
    <property type="term" value="C:ATP-binding cassette (ABC) transporter complex"/>
    <property type="evidence" value="ECO:0007669"/>
    <property type="project" value="InterPro"/>
</dbReference>
<evidence type="ECO:0000256" key="3">
    <source>
        <dbReference type="ARBA" id="ARBA00022692"/>
    </source>
</evidence>
<evidence type="ECO:0000313" key="7">
    <source>
        <dbReference type="EMBL" id="CUS50203.1"/>
    </source>
</evidence>
<sequence>MKLIDIYIGRCIVQQSLLVIAVLTGIFAFLNFIDQLTDLGSGSYGLLEVLRFVVLTTPRIIHETFPMASLVGTILGLSVLARHSELTVMRASGISLGQITGSVLKVGTIFVLLSLVIGEFVSPFTETMAQRGRAEALEQDIEQKHSSGLWMRDQSTFVNVAEVMPDLRLLRIKIFEFDRKNHDRLVSLTYARSGYYDQDRWQLNGVSKTIIDEKGRADILDVDQSAWATEVTPGMMSVFLVQPGQLPLLQLKKYIEHLKLNAQDTRAYELAYWGKVVLPLSTAVMLILAVPFVFGNARAGGLGRNLFLGIMLGLGFFVLNKALGYIVLVYGVHPFVGATLPTLMFLGGALILYRRVV</sequence>
<keyword evidence="2" id="KW-1003">Cell membrane</keyword>
<dbReference type="InterPro" id="IPR030923">
    <property type="entry name" value="LptG"/>
</dbReference>
<feature type="transmembrane region" description="Helical" evidence="6">
    <location>
        <begin position="334"/>
        <end position="353"/>
    </location>
</feature>
<dbReference type="AlphaFoldDB" id="A0A160TQP2"/>
<comment type="subcellular location">
    <subcellularLocation>
        <location evidence="1">Cell membrane</location>
        <topology evidence="1">Multi-pass membrane protein</topology>
    </subcellularLocation>
</comment>
<dbReference type="PANTHER" id="PTHR33529">
    <property type="entry name" value="SLR0882 PROTEIN-RELATED"/>
    <property type="match status" value="1"/>
</dbReference>
<dbReference type="Pfam" id="PF03739">
    <property type="entry name" value="LptF_LptG"/>
    <property type="match status" value="1"/>
</dbReference>